<dbReference type="Proteomes" id="UP000026915">
    <property type="component" value="Chromosome 8"/>
</dbReference>
<reference evidence="1 2" key="1">
    <citation type="journal article" date="2013" name="Genome Biol.">
        <title>The genome sequence of the most widely cultivated cacao type and its use to identify candidate genes regulating pod color.</title>
        <authorList>
            <person name="Motamayor J.C."/>
            <person name="Mockaitis K."/>
            <person name="Schmutz J."/>
            <person name="Haiminen N."/>
            <person name="Iii D.L."/>
            <person name="Cornejo O."/>
            <person name="Findley S.D."/>
            <person name="Zheng P."/>
            <person name="Utro F."/>
            <person name="Royaert S."/>
            <person name="Saski C."/>
            <person name="Jenkins J."/>
            <person name="Podicheti R."/>
            <person name="Zhao M."/>
            <person name="Scheffler B.E."/>
            <person name="Stack J.C."/>
            <person name="Feltus F.A."/>
            <person name="Mustiga G.M."/>
            <person name="Amores F."/>
            <person name="Phillips W."/>
            <person name="Marelli J.P."/>
            <person name="May G.D."/>
            <person name="Shapiro H."/>
            <person name="Ma J."/>
            <person name="Bustamante C.D."/>
            <person name="Schnell R.J."/>
            <person name="Main D."/>
            <person name="Gilbert D."/>
            <person name="Parida L."/>
            <person name="Kuhn D.N."/>
        </authorList>
    </citation>
    <scope>NUCLEOTIDE SEQUENCE [LARGE SCALE GENOMIC DNA]</scope>
    <source>
        <strain evidence="2">cv. Matina 1-6</strain>
    </source>
</reference>
<dbReference type="HOGENOM" id="CLU_1952762_0_0_1"/>
<dbReference type="AlphaFoldDB" id="A0A061FJE3"/>
<evidence type="ECO:0000313" key="1">
    <source>
        <dbReference type="EMBL" id="EOY16787.1"/>
    </source>
</evidence>
<proteinExistence type="predicted"/>
<accession>A0A061FJE3</accession>
<dbReference type="EMBL" id="CM001886">
    <property type="protein sequence ID" value="EOY16787.1"/>
    <property type="molecule type" value="Genomic_DNA"/>
</dbReference>
<gene>
    <name evidence="1" type="ORF">TCM_035661</name>
</gene>
<evidence type="ECO:0000313" key="2">
    <source>
        <dbReference type="Proteomes" id="UP000026915"/>
    </source>
</evidence>
<name>A0A061FJE3_THECC</name>
<dbReference type="InParanoid" id="A0A061FJE3"/>
<sequence>MHKQRRERQVQEKVVEDNRSLRDYAVPLIQGCQVPFDARTINQFYNTPNIEKDEYDQFANGDIDLDEVLGFLSILGIEWKMHKGVPISFKANAMDNGYKVCAMALSDSATTSIITLPCVQFASIYHLRM</sequence>
<keyword evidence="2" id="KW-1185">Reference proteome</keyword>
<organism evidence="1 2">
    <name type="scientific">Theobroma cacao</name>
    <name type="common">Cacao</name>
    <name type="synonym">Cocoa</name>
    <dbReference type="NCBI Taxonomy" id="3641"/>
    <lineage>
        <taxon>Eukaryota</taxon>
        <taxon>Viridiplantae</taxon>
        <taxon>Streptophyta</taxon>
        <taxon>Embryophyta</taxon>
        <taxon>Tracheophyta</taxon>
        <taxon>Spermatophyta</taxon>
        <taxon>Magnoliopsida</taxon>
        <taxon>eudicotyledons</taxon>
        <taxon>Gunneridae</taxon>
        <taxon>Pentapetalae</taxon>
        <taxon>rosids</taxon>
        <taxon>malvids</taxon>
        <taxon>Malvales</taxon>
        <taxon>Malvaceae</taxon>
        <taxon>Byttnerioideae</taxon>
        <taxon>Theobroma</taxon>
    </lineage>
</organism>
<dbReference type="Gramene" id="EOY16787">
    <property type="protein sequence ID" value="EOY16787"/>
    <property type="gene ID" value="TCM_035661"/>
</dbReference>
<protein>
    <submittedName>
        <fullName evidence="1">Uncharacterized protein</fullName>
    </submittedName>
</protein>